<dbReference type="PROSITE" id="PS51186">
    <property type="entry name" value="GNAT"/>
    <property type="match status" value="1"/>
</dbReference>
<dbReference type="SUPFAM" id="SSF55729">
    <property type="entry name" value="Acyl-CoA N-acyltransferases (Nat)"/>
    <property type="match status" value="1"/>
</dbReference>
<comment type="catalytic activity">
    <reaction evidence="6">
        <text>glycyl-tRNA(Gly) + acetyl-CoA = N-acetylglycyl-tRNA(Gly) + CoA + H(+)</text>
        <dbReference type="Rhea" id="RHEA:81867"/>
        <dbReference type="Rhea" id="RHEA-COMP:9683"/>
        <dbReference type="Rhea" id="RHEA-COMP:19766"/>
        <dbReference type="ChEBI" id="CHEBI:15378"/>
        <dbReference type="ChEBI" id="CHEBI:57287"/>
        <dbReference type="ChEBI" id="CHEBI:57288"/>
        <dbReference type="ChEBI" id="CHEBI:78522"/>
        <dbReference type="ChEBI" id="CHEBI:232036"/>
    </reaction>
</comment>
<keyword evidence="4 8" id="KW-0808">Transferase</keyword>
<dbReference type="AlphaFoldDB" id="A0A4Z0WEG7"/>
<evidence type="ECO:0000313" key="8">
    <source>
        <dbReference type="EMBL" id="TGG93852.1"/>
    </source>
</evidence>
<evidence type="ECO:0000259" key="7">
    <source>
        <dbReference type="PROSITE" id="PS51186"/>
    </source>
</evidence>
<evidence type="ECO:0000256" key="2">
    <source>
        <dbReference type="ARBA" id="ARBA00022491"/>
    </source>
</evidence>
<evidence type="ECO:0000256" key="5">
    <source>
        <dbReference type="ARBA" id="ARBA00023315"/>
    </source>
</evidence>
<dbReference type="InterPro" id="IPR000182">
    <property type="entry name" value="GNAT_dom"/>
</dbReference>
<keyword evidence="5" id="KW-0012">Acyltransferase</keyword>
<keyword evidence="9" id="KW-1185">Reference proteome</keyword>
<evidence type="ECO:0000256" key="4">
    <source>
        <dbReference type="ARBA" id="ARBA00022679"/>
    </source>
</evidence>
<protein>
    <submittedName>
        <fullName evidence="8">GNAT family N-acetyltransferase</fullName>
    </submittedName>
</protein>
<feature type="domain" description="N-acetyltransferase" evidence="7">
    <location>
        <begin position="7"/>
        <end position="168"/>
    </location>
</feature>
<comment type="similarity">
    <text evidence="1">Belongs to the acetyltransferase family. GNAT subfamily.</text>
</comment>
<dbReference type="RefSeq" id="WP_135482359.1">
    <property type="nucleotide sequence ID" value="NZ_SRMF01000002.1"/>
</dbReference>
<dbReference type="Proteomes" id="UP000297475">
    <property type="component" value="Unassembled WGS sequence"/>
</dbReference>
<dbReference type="Pfam" id="PF13508">
    <property type="entry name" value="Acetyltransf_7"/>
    <property type="match status" value="1"/>
</dbReference>
<gene>
    <name evidence="8" type="ORF">E4656_06555</name>
</gene>
<evidence type="ECO:0000313" key="9">
    <source>
        <dbReference type="Proteomes" id="UP000297475"/>
    </source>
</evidence>
<reference evidence="8 9" key="1">
    <citation type="submission" date="2019-04" db="EMBL/GenBank/DDBJ databases">
        <title>Natronospirillum operosus gen. nov., sp. nov., a haloalkaliphilic satellite isolated from decaying biomass of laboratory culture of cyanobacterium Geitlerinema sp. and proposal of Natronospirillaceae fam. nov. and Saccharospirillaceae fam. nov.</title>
        <authorList>
            <person name="Kevbrin V."/>
            <person name="Boltyanskaya Y."/>
            <person name="Koziaeva V."/>
            <person name="Grouzdev D.S."/>
            <person name="Park M."/>
            <person name="Cho J."/>
        </authorList>
    </citation>
    <scope>NUCLEOTIDE SEQUENCE [LARGE SCALE GENOMIC DNA]</scope>
    <source>
        <strain evidence="8 9">G-116</strain>
    </source>
</reference>
<sequence length="172" mass="19203">MTSRPNLVIQPLNSEHDRPAFNCGNDALNRYIQKQAKQDIRRRVSKVFVATETEHPASILGYYTLSSLSIELSLLPAEVARKLPRHPIPAALLGRLAVSQTAQGQGVGRMLLVDALKRTLAVSDDIAIYAMVVDAIDQNAQRFYEQFGFVPLESQDRRLFLPLKSSLEPLPH</sequence>
<comment type="caution">
    <text evidence="8">The sequence shown here is derived from an EMBL/GenBank/DDBJ whole genome shotgun (WGS) entry which is preliminary data.</text>
</comment>
<dbReference type="InterPro" id="IPR016181">
    <property type="entry name" value="Acyl_CoA_acyltransferase"/>
</dbReference>
<evidence type="ECO:0000256" key="3">
    <source>
        <dbReference type="ARBA" id="ARBA00022649"/>
    </source>
</evidence>
<dbReference type="CDD" id="cd04301">
    <property type="entry name" value="NAT_SF"/>
    <property type="match status" value="1"/>
</dbReference>
<dbReference type="PANTHER" id="PTHR36449">
    <property type="entry name" value="ACETYLTRANSFERASE-RELATED"/>
    <property type="match status" value="1"/>
</dbReference>
<accession>A0A4Z0WEG7</accession>
<proteinExistence type="inferred from homology"/>
<keyword evidence="2" id="KW-0678">Repressor</keyword>
<dbReference type="OrthoDB" id="9799147at2"/>
<dbReference type="Gene3D" id="3.40.630.30">
    <property type="match status" value="1"/>
</dbReference>
<keyword evidence="3" id="KW-1277">Toxin-antitoxin system</keyword>
<name>A0A4Z0WEG7_9GAMM</name>
<dbReference type="EMBL" id="SRMF01000002">
    <property type="protein sequence ID" value="TGG93852.1"/>
    <property type="molecule type" value="Genomic_DNA"/>
</dbReference>
<dbReference type="GO" id="GO:0016747">
    <property type="term" value="F:acyltransferase activity, transferring groups other than amino-acyl groups"/>
    <property type="evidence" value="ECO:0007669"/>
    <property type="project" value="InterPro"/>
</dbReference>
<dbReference type="PANTHER" id="PTHR36449:SF1">
    <property type="entry name" value="ACETYLTRANSFERASE"/>
    <property type="match status" value="1"/>
</dbReference>
<evidence type="ECO:0000256" key="1">
    <source>
        <dbReference type="ARBA" id="ARBA00009342"/>
    </source>
</evidence>
<organism evidence="8 9">
    <name type="scientific">Natronospirillum operosum</name>
    <dbReference type="NCBI Taxonomy" id="2759953"/>
    <lineage>
        <taxon>Bacteria</taxon>
        <taxon>Pseudomonadati</taxon>
        <taxon>Pseudomonadota</taxon>
        <taxon>Gammaproteobacteria</taxon>
        <taxon>Oceanospirillales</taxon>
        <taxon>Natronospirillaceae</taxon>
        <taxon>Natronospirillum</taxon>
    </lineage>
</organism>
<evidence type="ECO:0000256" key="6">
    <source>
        <dbReference type="ARBA" id="ARBA00049880"/>
    </source>
</evidence>